<dbReference type="PANTHER" id="PTHR30483:SF38">
    <property type="entry name" value="BLR7848 PROTEIN"/>
    <property type="match status" value="1"/>
</dbReference>
<evidence type="ECO:0000256" key="3">
    <source>
        <dbReference type="SAM" id="SignalP"/>
    </source>
</evidence>
<dbReference type="Pfam" id="PF13458">
    <property type="entry name" value="Peripla_BP_6"/>
    <property type="match status" value="1"/>
</dbReference>
<protein>
    <submittedName>
        <fullName evidence="5">Branched-chain amino acid ABC transporter</fullName>
    </submittedName>
</protein>
<sequence length="394" mass="41581">MFQLRRTAAALSCAALAAAAVGLSGCAADESSASDSKGDIKIGASLELSGPTQSIGTVYKKALQLEVADINKKGVLNGRKLKLIIKDNGTDPAKNTTNVNDFIKNEHVTALIGGGCSACTIPVTSIVEKAKVPMIALSSASAVTEPVAQRQYTFKISPNPAQDADVLMKSLKQKHVKSIALLNVSNPYGQDGRKSVTELAKKNGIKVVDSQSFGQDDKDMSAQATKIKNAHPDAVVMWAVMPAAGIAAKNLEDAGIKGDKVYMDAGAGAELFVKGAQSAAEGTHMVFPQTLAINDVTSTTPQVADQKQWFKEYSSKYGNYSGFASFAADALRMIKQAIENTQGTDHTKLRNALESMGIDGLSGRIQNSAKQHSGLQESALAVLEVKNGEWHLSN</sequence>
<dbReference type="InterPro" id="IPR028082">
    <property type="entry name" value="Peripla_BP_I"/>
</dbReference>
<dbReference type="InterPro" id="IPR051010">
    <property type="entry name" value="BCAA_transport"/>
</dbReference>
<evidence type="ECO:0000313" key="6">
    <source>
        <dbReference type="Proteomes" id="UP000680750"/>
    </source>
</evidence>
<dbReference type="CDD" id="cd06333">
    <property type="entry name" value="PBP1_ABC_RPA1789-like"/>
    <property type="match status" value="1"/>
</dbReference>
<dbReference type="InterPro" id="IPR028081">
    <property type="entry name" value="Leu-bd"/>
</dbReference>
<evidence type="ECO:0000259" key="4">
    <source>
        <dbReference type="Pfam" id="PF13458"/>
    </source>
</evidence>
<dbReference type="KEGG" id="aser:Asera_23080"/>
<dbReference type="Gene3D" id="3.40.50.2300">
    <property type="match status" value="2"/>
</dbReference>
<keyword evidence="2 3" id="KW-0732">Signal</keyword>
<evidence type="ECO:0000313" key="5">
    <source>
        <dbReference type="EMBL" id="BCJ28200.1"/>
    </source>
</evidence>
<evidence type="ECO:0000256" key="1">
    <source>
        <dbReference type="ARBA" id="ARBA00010062"/>
    </source>
</evidence>
<reference evidence="5" key="1">
    <citation type="submission" date="2020-08" db="EMBL/GenBank/DDBJ databases">
        <title>Whole genome shotgun sequence of Actinocatenispora sera NBRC 101916.</title>
        <authorList>
            <person name="Komaki H."/>
            <person name="Tamura T."/>
        </authorList>
    </citation>
    <scope>NUCLEOTIDE SEQUENCE</scope>
    <source>
        <strain evidence="5">NBRC 101916</strain>
    </source>
</reference>
<gene>
    <name evidence="5" type="ORF">Asera_23080</name>
</gene>
<feature type="signal peptide" evidence="3">
    <location>
        <begin position="1"/>
        <end position="27"/>
    </location>
</feature>
<organism evidence="5 6">
    <name type="scientific">Actinocatenispora sera</name>
    <dbReference type="NCBI Taxonomy" id="390989"/>
    <lineage>
        <taxon>Bacteria</taxon>
        <taxon>Bacillati</taxon>
        <taxon>Actinomycetota</taxon>
        <taxon>Actinomycetes</taxon>
        <taxon>Micromonosporales</taxon>
        <taxon>Micromonosporaceae</taxon>
        <taxon>Actinocatenispora</taxon>
    </lineage>
</organism>
<dbReference type="PANTHER" id="PTHR30483">
    <property type="entry name" value="LEUCINE-SPECIFIC-BINDING PROTEIN"/>
    <property type="match status" value="1"/>
</dbReference>
<evidence type="ECO:0000256" key="2">
    <source>
        <dbReference type="ARBA" id="ARBA00022729"/>
    </source>
</evidence>
<feature type="chain" id="PRO_5038800269" evidence="3">
    <location>
        <begin position="28"/>
        <end position="394"/>
    </location>
</feature>
<accession>A0A810KY94</accession>
<dbReference type="RefSeq" id="WP_030449096.1">
    <property type="nucleotide sequence ID" value="NZ_AP023354.1"/>
</dbReference>
<dbReference type="EMBL" id="AP023354">
    <property type="protein sequence ID" value="BCJ28200.1"/>
    <property type="molecule type" value="Genomic_DNA"/>
</dbReference>
<dbReference type="SUPFAM" id="SSF53822">
    <property type="entry name" value="Periplasmic binding protein-like I"/>
    <property type="match status" value="1"/>
</dbReference>
<comment type="similarity">
    <text evidence="1">Belongs to the leucine-binding protein family.</text>
</comment>
<name>A0A810KY94_9ACTN</name>
<dbReference type="AlphaFoldDB" id="A0A810KY94"/>
<feature type="domain" description="Leucine-binding protein" evidence="4">
    <location>
        <begin position="40"/>
        <end position="387"/>
    </location>
</feature>
<dbReference type="Proteomes" id="UP000680750">
    <property type="component" value="Chromosome"/>
</dbReference>
<proteinExistence type="inferred from homology"/>
<keyword evidence="6" id="KW-1185">Reference proteome</keyword>
<dbReference type="PROSITE" id="PS51257">
    <property type="entry name" value="PROKAR_LIPOPROTEIN"/>
    <property type="match status" value="1"/>
</dbReference>